<dbReference type="PANTHER" id="PTHR47019">
    <property type="entry name" value="LIPID II FLIPPASE MURJ"/>
    <property type="match status" value="1"/>
</dbReference>
<keyword evidence="3 8" id="KW-0812">Transmembrane</keyword>
<proteinExistence type="predicted"/>
<evidence type="ECO:0000256" key="8">
    <source>
        <dbReference type="SAM" id="Phobius"/>
    </source>
</evidence>
<evidence type="ECO:0000256" key="1">
    <source>
        <dbReference type="ARBA" id="ARBA00004651"/>
    </source>
</evidence>
<comment type="subcellular location">
    <subcellularLocation>
        <location evidence="1">Cell membrane</location>
        <topology evidence="1">Multi-pass membrane protein</topology>
    </subcellularLocation>
</comment>
<evidence type="ECO:0000256" key="2">
    <source>
        <dbReference type="ARBA" id="ARBA00022475"/>
    </source>
</evidence>
<evidence type="ECO:0000256" key="4">
    <source>
        <dbReference type="ARBA" id="ARBA00022960"/>
    </source>
</evidence>
<feature type="transmembrane region" description="Helical" evidence="8">
    <location>
        <begin position="100"/>
        <end position="123"/>
    </location>
</feature>
<dbReference type="GO" id="GO:0015648">
    <property type="term" value="F:lipid-linked peptidoglycan transporter activity"/>
    <property type="evidence" value="ECO:0007669"/>
    <property type="project" value="TreeGrafter"/>
</dbReference>
<evidence type="ECO:0000256" key="5">
    <source>
        <dbReference type="ARBA" id="ARBA00022984"/>
    </source>
</evidence>
<dbReference type="InterPro" id="IPR004268">
    <property type="entry name" value="MurJ"/>
</dbReference>
<dbReference type="GO" id="GO:0005886">
    <property type="term" value="C:plasma membrane"/>
    <property type="evidence" value="ECO:0007669"/>
    <property type="project" value="UniProtKB-SubCell"/>
</dbReference>
<feature type="transmembrane region" description="Helical" evidence="8">
    <location>
        <begin position="447"/>
        <end position="467"/>
    </location>
</feature>
<gene>
    <name evidence="9" type="ORF">A3A05_00775</name>
</gene>
<dbReference type="GO" id="GO:0034204">
    <property type="term" value="P:lipid translocation"/>
    <property type="evidence" value="ECO:0007669"/>
    <property type="project" value="TreeGrafter"/>
</dbReference>
<feature type="transmembrane region" description="Helical" evidence="8">
    <location>
        <begin position="287"/>
        <end position="310"/>
    </location>
</feature>
<dbReference type="PRINTS" id="PR01806">
    <property type="entry name" value="VIRFACTRMVIN"/>
</dbReference>
<feature type="transmembrane region" description="Helical" evidence="8">
    <location>
        <begin position="367"/>
        <end position="388"/>
    </location>
</feature>
<dbReference type="InterPro" id="IPR051050">
    <property type="entry name" value="Lipid_II_flippase_MurJ/MviN"/>
</dbReference>
<reference evidence="9 10" key="1">
    <citation type="journal article" date="2016" name="Nat. Commun.">
        <title>Thousands of microbial genomes shed light on interconnected biogeochemical processes in an aquifer system.</title>
        <authorList>
            <person name="Anantharaman K."/>
            <person name="Brown C.T."/>
            <person name="Hug L.A."/>
            <person name="Sharon I."/>
            <person name="Castelle C.J."/>
            <person name="Probst A.J."/>
            <person name="Thomas B.C."/>
            <person name="Singh A."/>
            <person name="Wilkins M.J."/>
            <person name="Karaoz U."/>
            <person name="Brodie E.L."/>
            <person name="Williams K.H."/>
            <person name="Hubbard S.S."/>
            <person name="Banfield J.F."/>
        </authorList>
    </citation>
    <scope>NUCLEOTIDE SEQUENCE [LARGE SCALE GENOMIC DNA]</scope>
</reference>
<dbReference type="GO" id="GO:0008360">
    <property type="term" value="P:regulation of cell shape"/>
    <property type="evidence" value="ECO:0007669"/>
    <property type="project" value="UniProtKB-KW"/>
</dbReference>
<feature type="transmembrane region" description="Helical" evidence="8">
    <location>
        <begin position="514"/>
        <end position="539"/>
    </location>
</feature>
<dbReference type="PANTHER" id="PTHR47019:SF1">
    <property type="entry name" value="LIPID II FLIPPASE MURJ"/>
    <property type="match status" value="1"/>
</dbReference>
<dbReference type="GO" id="GO:0009252">
    <property type="term" value="P:peptidoglycan biosynthetic process"/>
    <property type="evidence" value="ECO:0007669"/>
    <property type="project" value="UniProtKB-KW"/>
</dbReference>
<keyword evidence="5" id="KW-0573">Peptidoglycan synthesis</keyword>
<evidence type="ECO:0000256" key="7">
    <source>
        <dbReference type="ARBA" id="ARBA00023136"/>
    </source>
</evidence>
<keyword evidence="4" id="KW-0133">Cell shape</keyword>
<name>A0A1F6WVH9_9BACT</name>
<evidence type="ECO:0000256" key="3">
    <source>
        <dbReference type="ARBA" id="ARBA00022692"/>
    </source>
</evidence>
<keyword evidence="6 8" id="KW-1133">Transmembrane helix</keyword>
<dbReference type="CDD" id="cd13123">
    <property type="entry name" value="MATE_MurJ_like"/>
    <property type="match status" value="1"/>
</dbReference>
<sequence>MDRIIRIFGKEYGSVNQAALLLGFFAFLSQILALFRDRFLAHFIGPTSSLDVYYAAFRVPDLIFISIASLASVTVIIPFIAAKMPEGKITDEARKLLNDIFTVFFIVMLAVSLAAFFLMPYLAPLIAPGFTAPMQSKMIELSRIMLFSPILLGLSNLFGTVTQLFRRFFIYALSPILYNVGIILGVIFLYPTFGIKGLAFGVLLGALMHFGIQALASNAFHFTPKFSLGRGPMGEATSINFSGIKAIALTSFPRTLGLSLNSIALISIIALASYLEGGSISIFNLSLNLQSVPLNIIGISYAVAAFPTLAKSVSLGKLDEFRNHLKEAARAVIFWSLPITFLFIVLRAQIVRVILGSGSFSWDNTRLVAASLAIFSVSVIAQGMIALLSRAYYARGETKTPLLINLFCSILIIILSYVFVYLFQNIPLLRYFIESLLKVTDIPGTEVLMLPLAYSTGTILNFILYWFFVRRDFMKGESFITKTFFQTLGASFFLGLAAYLGLNILSPIFGTTTFWGVFLQGFISGILGILTAIIVLYLLKNEELEDITKTLKTKFWYAKILAPSQEGL</sequence>
<feature type="transmembrane region" description="Helical" evidence="8">
    <location>
        <begin position="55"/>
        <end position="80"/>
    </location>
</feature>
<dbReference type="Proteomes" id="UP000176187">
    <property type="component" value="Unassembled WGS sequence"/>
</dbReference>
<feature type="transmembrane region" description="Helical" evidence="8">
    <location>
        <begin position="479"/>
        <end position="502"/>
    </location>
</feature>
<feature type="transmembrane region" description="Helical" evidence="8">
    <location>
        <begin position="12"/>
        <end position="35"/>
    </location>
</feature>
<feature type="transmembrane region" description="Helical" evidence="8">
    <location>
        <begin position="400"/>
        <end position="423"/>
    </location>
</feature>
<dbReference type="STRING" id="1801774.A3A05_00775"/>
<evidence type="ECO:0000313" key="9">
    <source>
        <dbReference type="EMBL" id="OGI85879.1"/>
    </source>
</evidence>
<protein>
    <recommendedName>
        <fullName evidence="11">Lipid II flippase MurJ</fullName>
    </recommendedName>
</protein>
<organism evidence="9 10">
    <name type="scientific">Candidatus Nomurabacteria bacterium RIFCSPLOWO2_01_FULL_41_12</name>
    <dbReference type="NCBI Taxonomy" id="1801774"/>
    <lineage>
        <taxon>Bacteria</taxon>
        <taxon>Candidatus Nomuraibacteriota</taxon>
    </lineage>
</organism>
<keyword evidence="7 8" id="KW-0472">Membrane</keyword>
<feature type="transmembrane region" description="Helical" evidence="8">
    <location>
        <begin position="331"/>
        <end position="355"/>
    </location>
</feature>
<feature type="transmembrane region" description="Helical" evidence="8">
    <location>
        <begin position="168"/>
        <end position="191"/>
    </location>
</feature>
<accession>A0A1F6WVH9</accession>
<keyword evidence="2" id="KW-1003">Cell membrane</keyword>
<dbReference type="AlphaFoldDB" id="A0A1F6WVH9"/>
<comment type="caution">
    <text evidence="9">The sequence shown here is derived from an EMBL/GenBank/DDBJ whole genome shotgun (WGS) entry which is preliminary data.</text>
</comment>
<evidence type="ECO:0000313" key="10">
    <source>
        <dbReference type="Proteomes" id="UP000176187"/>
    </source>
</evidence>
<evidence type="ECO:0008006" key="11">
    <source>
        <dbReference type="Google" id="ProtNLM"/>
    </source>
</evidence>
<feature type="transmembrane region" description="Helical" evidence="8">
    <location>
        <begin position="255"/>
        <end position="275"/>
    </location>
</feature>
<feature type="transmembrane region" description="Helical" evidence="8">
    <location>
        <begin position="197"/>
        <end position="220"/>
    </location>
</feature>
<dbReference type="Pfam" id="PF03023">
    <property type="entry name" value="MurJ"/>
    <property type="match status" value="1"/>
</dbReference>
<evidence type="ECO:0000256" key="6">
    <source>
        <dbReference type="ARBA" id="ARBA00022989"/>
    </source>
</evidence>
<feature type="transmembrane region" description="Helical" evidence="8">
    <location>
        <begin position="143"/>
        <end position="161"/>
    </location>
</feature>
<dbReference type="EMBL" id="MFUY01000020">
    <property type="protein sequence ID" value="OGI85879.1"/>
    <property type="molecule type" value="Genomic_DNA"/>
</dbReference>